<dbReference type="PANTHER" id="PTHR33870:SF4">
    <property type="entry name" value="CARDIOMYOPATHY-ASSOCIATED PROTEIN"/>
    <property type="match status" value="1"/>
</dbReference>
<evidence type="ECO:0000256" key="1">
    <source>
        <dbReference type="SAM" id="MobiDB-lite"/>
    </source>
</evidence>
<keyword evidence="2" id="KW-1133">Transmembrane helix</keyword>
<dbReference type="Gramene" id="OE9A056101T4">
    <property type="protein sequence ID" value="OE9A056101C4"/>
    <property type="gene ID" value="OE9A056101"/>
</dbReference>
<feature type="region of interest" description="Disordered" evidence="1">
    <location>
        <begin position="1132"/>
        <end position="1159"/>
    </location>
</feature>
<keyword evidence="2" id="KW-0472">Membrane</keyword>
<evidence type="ECO:0000313" key="3">
    <source>
        <dbReference type="EMBL" id="CAA2961233.1"/>
    </source>
</evidence>
<feature type="compositionally biased region" description="Basic and acidic residues" evidence="1">
    <location>
        <begin position="1174"/>
        <end position="1187"/>
    </location>
</feature>
<feature type="compositionally biased region" description="Acidic residues" evidence="1">
    <location>
        <begin position="591"/>
        <end position="605"/>
    </location>
</feature>
<feature type="compositionally biased region" description="Basic and acidic residues" evidence="1">
    <location>
        <begin position="298"/>
        <end position="311"/>
    </location>
</feature>
<feature type="compositionally biased region" description="Low complexity" evidence="1">
    <location>
        <begin position="1442"/>
        <end position="1462"/>
    </location>
</feature>
<feature type="compositionally biased region" description="Basic and acidic residues" evidence="1">
    <location>
        <begin position="157"/>
        <end position="198"/>
    </location>
</feature>
<feature type="region of interest" description="Disordered" evidence="1">
    <location>
        <begin position="526"/>
        <end position="610"/>
    </location>
</feature>
<organism evidence="3 4">
    <name type="scientific">Olea europaea subsp. europaea</name>
    <dbReference type="NCBI Taxonomy" id="158383"/>
    <lineage>
        <taxon>Eukaryota</taxon>
        <taxon>Viridiplantae</taxon>
        <taxon>Streptophyta</taxon>
        <taxon>Embryophyta</taxon>
        <taxon>Tracheophyta</taxon>
        <taxon>Spermatophyta</taxon>
        <taxon>Magnoliopsida</taxon>
        <taxon>eudicotyledons</taxon>
        <taxon>Gunneridae</taxon>
        <taxon>Pentapetalae</taxon>
        <taxon>asterids</taxon>
        <taxon>lamiids</taxon>
        <taxon>Lamiales</taxon>
        <taxon>Oleaceae</taxon>
        <taxon>Oleeae</taxon>
        <taxon>Olea</taxon>
    </lineage>
</organism>
<feature type="compositionally biased region" description="Acidic residues" evidence="1">
    <location>
        <begin position="247"/>
        <end position="264"/>
    </location>
</feature>
<dbReference type="Proteomes" id="UP000594638">
    <property type="component" value="Unassembled WGS sequence"/>
</dbReference>
<accession>A0A8S0Q4G4</accession>
<dbReference type="Gramene" id="OE9A056101T3">
    <property type="protein sequence ID" value="OE9A056101C3"/>
    <property type="gene ID" value="OE9A056101"/>
</dbReference>
<feature type="compositionally biased region" description="Low complexity" evidence="1">
    <location>
        <begin position="534"/>
        <end position="544"/>
    </location>
</feature>
<dbReference type="Gramene" id="OE9A056101T1">
    <property type="protein sequence ID" value="OE9A056101C1"/>
    <property type="gene ID" value="OE9A056101"/>
</dbReference>
<feature type="region of interest" description="Disordered" evidence="1">
    <location>
        <begin position="715"/>
        <end position="737"/>
    </location>
</feature>
<evidence type="ECO:0000256" key="2">
    <source>
        <dbReference type="SAM" id="Phobius"/>
    </source>
</evidence>
<dbReference type="Gramene" id="OE9A056101T2">
    <property type="protein sequence ID" value="OE9A056101C2"/>
    <property type="gene ID" value="OE9A056101"/>
</dbReference>
<keyword evidence="4" id="KW-1185">Reference proteome</keyword>
<comment type="caution">
    <text evidence="3">The sequence shown here is derived from an EMBL/GenBank/DDBJ whole genome shotgun (WGS) entry which is preliminary data.</text>
</comment>
<reference evidence="3 4" key="1">
    <citation type="submission" date="2019-12" db="EMBL/GenBank/DDBJ databases">
        <authorList>
            <person name="Alioto T."/>
            <person name="Alioto T."/>
            <person name="Gomez Garrido J."/>
        </authorList>
    </citation>
    <scope>NUCLEOTIDE SEQUENCE [LARGE SCALE GENOMIC DNA]</scope>
</reference>
<feature type="region of interest" description="Disordered" evidence="1">
    <location>
        <begin position="1172"/>
        <end position="1199"/>
    </location>
</feature>
<feature type="region of interest" description="Disordered" evidence="1">
    <location>
        <begin position="130"/>
        <end position="379"/>
    </location>
</feature>
<sequence length="1462" mass="162217">MAVGLSEIGVKMRKVMICTIRGCFRSVCSHPFLVGFLCFLIFLHRSFPFVFSLLVSASPILVCTAVLLGTLLSFGQPNIPEIEREEKTTHGIVSLKTGVSGNSTVVERNGSYSVGRYDDIRRDAVEKLTEQLSSEAGKTSEVDGDDSLDDTAPLIGERSRKTERENKIIEEAQRESGDLRHEQERELKEEKLGNEKLLENQYSSIPNDEPLESDDDKSQADSFDAERVNVDSLDSPPRSPWTRIQEVDEEEKEENEALDSESDMTESSSPDASMTEIIPMLDELHPLLDEAAPQPVHLSHDGSDAALERSPKSSTGSHESDDETENHDLEVADDDKEEAEDEDEEDTQGDREEQTKSAITWTEEDQKNLMDLGSSELERNQRLENLIARRRAKKNMSVLPEKNLIDLESVDLPFNIAPISTRRHNPFDLPHDNSGLPPIPGSAPSILLPRRNPFDIPYDSSEEKPNLVGDDFREEFMMFQPKELAFRRHESFNVGPSIFAPNRQENRDIKLRPYFVPEGMVSEATSFSPFQRQSSELSDSKVSSVPETESTGSVGDLEDGKLAEEDLSEEPEVISKTKDVIEEVISQETELISENEDSVEEDIPQEPESMSKIEDVSEFVGHGSQSSEEVESLELDQVEKRDADVDELDIQLGDVENHYEEGNVAGSEEVQATEFHSSVEVFKQRYNSSSSSSSLSEVSERIFNEKEGDSLLTLEERRDAFPEGQDISTQPSLESADLNIASTSVGDNPYKDPVYDSSPQACRKNLSLSSTSSDVHVESELGMLPELVKRSVSFIERESEGSCQKMEDSSHNVEMLTEFPKLHPVNKNEVGTKNLVDIRKHDIMDSDFSGVDQIHVESSARASMEENISYQHTSYQHAQGGVSSFDGDSHVMVHPVAEQTFKSSTDKILGQSEEQKHSLISEQASVTQLNTPPFMLQLSDEGSFDKEEAVRSAQDQVPSSDSDVKFDAGFHNEAEEKLISSHYSKEKSNSHPDDELDFADKPMIEQEAPHTLVQSIEEAITKDSSSISDVKELYSEISSNFISPQLEAHEMKTAASLSISNTSTIGEVGNGDTIPALDNCNFPAEAISSCVDEQIMVEDTGEIEEIDGLLSELDAVGDFNVNQYQTSFNKFEGPVDSSEESLTSPHEATGTIEHIDSSNREFVARDVQNLIHPKSSEEESLPPKESEDNLNSEENNSSMPVVEVQSIEDVEYMFKKSTLVETEVMVAEPEMSHQDEVDVDVSSRMTDLKAQTLQDIDLAFKQMCERENEKPVVVQLPDTELIVEETKVECSADGILTNTKIELPTLDVTSTEGVTLVRTKVHDSIVQQSTLPDSLGDAPHVMDSRNMQGTTSELHAVETIPSEDVDLEKRLKPNSEDGPAKFKVYELSLSNEYAEAESSMKEDGVKEMDAVAAEEPDPELETPKNTSSTTSGTHKEKQSQKSRSSSSSSSSSDSSSSDSDRE</sequence>
<dbReference type="EMBL" id="CACTIH010000515">
    <property type="protein sequence ID" value="CAA2961233.1"/>
    <property type="molecule type" value="Genomic_DNA"/>
</dbReference>
<feature type="compositionally biased region" description="Polar residues" evidence="1">
    <location>
        <begin position="1423"/>
        <end position="1432"/>
    </location>
</feature>
<feature type="region of interest" description="Disordered" evidence="1">
    <location>
        <begin position="1395"/>
        <end position="1462"/>
    </location>
</feature>
<proteinExistence type="predicted"/>
<dbReference type="PANTHER" id="PTHR33870">
    <property type="entry name" value="CARDIOMYOPATHY-ASSOCIATED PROTEIN"/>
    <property type="match status" value="1"/>
</dbReference>
<feature type="transmembrane region" description="Helical" evidence="2">
    <location>
        <begin position="22"/>
        <end position="43"/>
    </location>
</feature>
<keyword evidence="2" id="KW-0812">Transmembrane</keyword>
<gene>
    <name evidence="3" type="ORF">OLEA9_A056101</name>
</gene>
<feature type="compositionally biased region" description="Basic and acidic residues" evidence="1">
    <location>
        <begin position="1398"/>
        <end position="1409"/>
    </location>
</feature>
<feature type="compositionally biased region" description="Acidic residues" evidence="1">
    <location>
        <begin position="320"/>
        <end position="347"/>
    </location>
</feature>
<dbReference type="OrthoDB" id="1908091at2759"/>
<feature type="compositionally biased region" description="Basic and acidic residues" evidence="1">
    <location>
        <begin position="216"/>
        <end position="229"/>
    </location>
</feature>
<name>A0A8S0Q4G4_OLEEU</name>
<protein>
    <submittedName>
        <fullName evidence="3">Uncharacterized protein</fullName>
    </submittedName>
</protein>
<evidence type="ECO:0000313" key="4">
    <source>
        <dbReference type="Proteomes" id="UP000594638"/>
    </source>
</evidence>